<comment type="pathway">
    <text evidence="2 13">Amino-acid degradation; L-phenylalanine degradation; acetoacetate and fumarate from L-phenylalanine: step 2/6.</text>
</comment>
<comment type="cofactor">
    <cofactor evidence="1 13 14">
        <name>pyridoxal 5'-phosphate</name>
        <dbReference type="ChEBI" id="CHEBI:597326"/>
    </cofactor>
</comment>
<protein>
    <recommendedName>
        <fullName evidence="6 13">Tyrosine aminotransferase</fullName>
        <shortName evidence="13">TAT</shortName>
        <ecNumber evidence="5 13">2.6.1.5</ecNumber>
    </recommendedName>
</protein>
<keyword evidence="8 16" id="KW-0808">Transferase</keyword>
<evidence type="ECO:0000256" key="4">
    <source>
        <dbReference type="ARBA" id="ARBA00011738"/>
    </source>
</evidence>
<sequence>MARQGWKVESSQMAKNTHNPIRHIVESLNLQPNPDKHMIALSIGDPTVFGNLKTSDVVTEAVIESLKCGKYNGYTASTGYQEAKEAVANYTSNGDYKVSPQDVILCSGCSCALDLCISAIADPGQNILIPRPGFPIYKTLAEGLGIKVKQYNLDPTRAWEVDLNHMKSLIDENTAAIVVNNPSNPCGSVFSERHLRDIVQIASSYYVPIIADEIYEHLVFKGHKYISMASLSSDVPILSCSGLTKRFLVPGWRMGWIIVNDRDEILKEVKQGLLKLSQRIIGGNTIVQGAIPKILSETPQEFYQSTIDIIERQAKIAYSLISEINGLKPIMPQGAMYMMVKIDMTKFPRFKGGMDFVKKMVEEESVFCLPGESFQFAGYMRIVLTVPEEQIIEACARMSEFCSRYYKSKEECPPPCIRSFNKQPPMVIPLNNKNTVCKSA</sequence>
<keyword evidence="9" id="KW-0828">Tyrosine catabolism</keyword>
<proteinExistence type="evidence at transcript level"/>
<evidence type="ECO:0000256" key="9">
    <source>
        <dbReference type="ARBA" id="ARBA00022878"/>
    </source>
</evidence>
<comment type="catalytic activity">
    <reaction evidence="12 13">
        <text>L-tyrosine + 2-oxoglutarate = 3-(4-hydroxyphenyl)pyruvate + L-glutamate</text>
        <dbReference type="Rhea" id="RHEA:15093"/>
        <dbReference type="ChEBI" id="CHEBI:16810"/>
        <dbReference type="ChEBI" id="CHEBI:29985"/>
        <dbReference type="ChEBI" id="CHEBI:36242"/>
        <dbReference type="ChEBI" id="CHEBI:58315"/>
        <dbReference type="EC" id="2.6.1.5"/>
    </reaction>
</comment>
<evidence type="ECO:0000256" key="7">
    <source>
        <dbReference type="ARBA" id="ARBA00022576"/>
    </source>
</evidence>
<evidence type="ECO:0000256" key="2">
    <source>
        <dbReference type="ARBA" id="ARBA00005203"/>
    </source>
</evidence>
<evidence type="ECO:0000256" key="3">
    <source>
        <dbReference type="ARBA" id="ARBA00007441"/>
    </source>
</evidence>
<dbReference type="AlphaFoldDB" id="A0A0P4VRR3"/>
<dbReference type="PIRSF" id="PIRSF000517">
    <property type="entry name" value="Tyr_transaminase"/>
    <property type="match status" value="1"/>
</dbReference>
<evidence type="ECO:0000256" key="11">
    <source>
        <dbReference type="ARBA" id="ARBA00023232"/>
    </source>
</evidence>
<dbReference type="InterPro" id="IPR005958">
    <property type="entry name" value="TyrNic_aminoTrfase"/>
</dbReference>
<dbReference type="PROSITE" id="PS00105">
    <property type="entry name" value="AA_TRANSFER_CLASS_1"/>
    <property type="match status" value="1"/>
</dbReference>
<dbReference type="EC" id="2.6.1.5" evidence="5 13"/>
<evidence type="ECO:0000256" key="6">
    <source>
        <dbReference type="ARBA" id="ARBA00015959"/>
    </source>
</evidence>
<evidence type="ECO:0000256" key="14">
    <source>
        <dbReference type="PIRSR" id="PIRSR000517-1"/>
    </source>
</evidence>
<dbReference type="SUPFAM" id="SSF53383">
    <property type="entry name" value="PLP-dependent transferases"/>
    <property type="match status" value="1"/>
</dbReference>
<comment type="subunit">
    <text evidence="4 13">Homodimer.</text>
</comment>
<comment type="similarity">
    <text evidence="3 13">Belongs to the class-I pyridoxal-phosphate-dependent aminotransferase family.</text>
</comment>
<feature type="modified residue" description="N6-(pyridoxal phosphate)lysine" evidence="14">
    <location>
        <position position="245"/>
    </location>
</feature>
<dbReference type="GO" id="GO:0004838">
    <property type="term" value="F:L-tyrosine-2-oxoglutarate transaminase activity"/>
    <property type="evidence" value="ECO:0007669"/>
    <property type="project" value="UniProtKB-UniRule"/>
</dbReference>
<evidence type="ECO:0000256" key="13">
    <source>
        <dbReference type="PIRNR" id="PIRNR000517"/>
    </source>
</evidence>
<dbReference type="CDD" id="cd00609">
    <property type="entry name" value="AAT_like"/>
    <property type="match status" value="1"/>
</dbReference>
<evidence type="ECO:0000313" key="16">
    <source>
        <dbReference type="EMBL" id="JAI54586.1"/>
    </source>
</evidence>
<dbReference type="FunFam" id="3.40.640.10:FF:000048">
    <property type="entry name" value="tyrosine aminotransferase"/>
    <property type="match status" value="1"/>
</dbReference>
<dbReference type="InterPro" id="IPR015424">
    <property type="entry name" value="PyrdxlP-dep_Trfase"/>
</dbReference>
<dbReference type="GO" id="GO:0006559">
    <property type="term" value="P:L-phenylalanine catabolic process"/>
    <property type="evidence" value="ECO:0007669"/>
    <property type="project" value="UniProtKB-UniRule"/>
</dbReference>
<dbReference type="Pfam" id="PF00155">
    <property type="entry name" value="Aminotran_1_2"/>
    <property type="match status" value="1"/>
</dbReference>
<dbReference type="EMBL" id="GDKW01002009">
    <property type="protein sequence ID" value="JAI54586.1"/>
    <property type="molecule type" value="mRNA"/>
</dbReference>
<keyword evidence="10 13" id="KW-0663">Pyridoxal phosphate</keyword>
<dbReference type="GO" id="GO:0006572">
    <property type="term" value="P:L-tyrosine catabolic process"/>
    <property type="evidence" value="ECO:0007669"/>
    <property type="project" value="UniProtKB-KW"/>
</dbReference>
<dbReference type="NCBIfam" id="TIGR01264">
    <property type="entry name" value="tyr_amTase_E"/>
    <property type="match status" value="1"/>
</dbReference>
<dbReference type="InterPro" id="IPR004838">
    <property type="entry name" value="NHTrfase_class1_PyrdxlP-BS"/>
</dbReference>
<dbReference type="InterPro" id="IPR015421">
    <property type="entry name" value="PyrdxlP-dep_Trfase_major"/>
</dbReference>
<dbReference type="InterPro" id="IPR015422">
    <property type="entry name" value="PyrdxlP-dep_Trfase_small"/>
</dbReference>
<accession>A0A0P4VRR3</accession>
<dbReference type="Gene3D" id="3.90.1150.10">
    <property type="entry name" value="Aspartate Aminotransferase, domain 1"/>
    <property type="match status" value="1"/>
</dbReference>
<evidence type="ECO:0000256" key="8">
    <source>
        <dbReference type="ARBA" id="ARBA00022679"/>
    </source>
</evidence>
<dbReference type="Gene3D" id="3.40.640.10">
    <property type="entry name" value="Type I PLP-dependent aspartate aminotransferase-like (Major domain)"/>
    <property type="match status" value="1"/>
</dbReference>
<evidence type="ECO:0000256" key="1">
    <source>
        <dbReference type="ARBA" id="ARBA00001933"/>
    </source>
</evidence>
<dbReference type="PANTHER" id="PTHR45744">
    <property type="entry name" value="TYROSINE AMINOTRANSFERASE"/>
    <property type="match status" value="1"/>
</dbReference>
<dbReference type="GO" id="GO:0030170">
    <property type="term" value="F:pyridoxal phosphate binding"/>
    <property type="evidence" value="ECO:0007669"/>
    <property type="project" value="InterPro"/>
</dbReference>
<keyword evidence="11" id="KW-0585">Phenylalanine catabolism</keyword>
<comment type="function">
    <text evidence="13">Transaminase involved in tyrosine breakdown. Converts tyrosine to p-hydroxyphenylpyruvate.</text>
</comment>
<dbReference type="UniPathway" id="UPA00139">
    <property type="reaction ID" value="UER00338"/>
</dbReference>
<evidence type="ECO:0000259" key="15">
    <source>
        <dbReference type="Pfam" id="PF00155"/>
    </source>
</evidence>
<evidence type="ECO:0000256" key="5">
    <source>
        <dbReference type="ARBA" id="ARBA00012749"/>
    </source>
</evidence>
<dbReference type="InterPro" id="IPR004839">
    <property type="entry name" value="Aminotransferase_I/II_large"/>
</dbReference>
<keyword evidence="7 16" id="KW-0032">Aminotransferase</keyword>
<dbReference type="PANTHER" id="PTHR45744:SF2">
    <property type="entry name" value="TYROSINE AMINOTRANSFERASE"/>
    <property type="match status" value="1"/>
</dbReference>
<evidence type="ECO:0000256" key="10">
    <source>
        <dbReference type="ARBA" id="ARBA00022898"/>
    </source>
</evidence>
<dbReference type="NCBIfam" id="TIGR01265">
    <property type="entry name" value="tyr_nico_aTase"/>
    <property type="match status" value="1"/>
</dbReference>
<name>A0A0P4VRR3_9HEMI</name>
<organism evidence="16">
    <name type="scientific">Rhodnius neglectus</name>
    <dbReference type="NCBI Taxonomy" id="72488"/>
    <lineage>
        <taxon>Eukaryota</taxon>
        <taxon>Metazoa</taxon>
        <taxon>Ecdysozoa</taxon>
        <taxon>Arthropoda</taxon>
        <taxon>Hexapoda</taxon>
        <taxon>Insecta</taxon>
        <taxon>Pterygota</taxon>
        <taxon>Neoptera</taxon>
        <taxon>Paraneoptera</taxon>
        <taxon>Hemiptera</taxon>
        <taxon>Heteroptera</taxon>
        <taxon>Panheteroptera</taxon>
        <taxon>Cimicomorpha</taxon>
        <taxon>Reduviidae</taxon>
        <taxon>Triatominae</taxon>
        <taxon>Rhodnius</taxon>
    </lineage>
</organism>
<evidence type="ECO:0000256" key="12">
    <source>
        <dbReference type="ARBA" id="ARBA00047798"/>
    </source>
</evidence>
<feature type="domain" description="Aminotransferase class I/classII large" evidence="15">
    <location>
        <begin position="37"/>
        <end position="397"/>
    </location>
</feature>
<reference evidence="16" key="1">
    <citation type="journal article" date="2016" name="PLoS Negl. Trop. Dis.">
        <title>A Deep Insight into the Sialome of Rhodnius neglectus, a Vector of Chagas Disease.</title>
        <authorList>
            <person name="Santiago P.B."/>
            <person name="Assumpcao T.C."/>
            <person name="Araujo C.N."/>
            <person name="Bastos I.M."/>
            <person name="Neves D."/>
            <person name="Silva I.G."/>
            <person name="Charneau S."/>
            <person name="Queiroz R.M."/>
            <person name="Raiol T."/>
            <person name="Oliveira J.V."/>
            <person name="Sousa M.V."/>
            <person name="Calvo E."/>
            <person name="Ribeiro J.M."/>
            <person name="Santana J.M."/>
        </authorList>
    </citation>
    <scope>NUCLEOTIDE SEQUENCE</scope>
    <source>
        <tissue evidence="16">Salivary glands</tissue>
    </source>
</reference>
<dbReference type="InterPro" id="IPR005957">
    <property type="entry name" value="Tyrosine_aminoTrfase"/>
</dbReference>